<evidence type="ECO:0000313" key="12">
    <source>
        <dbReference type="Proteomes" id="UP001165678"/>
    </source>
</evidence>
<feature type="transmembrane region" description="Helical" evidence="8">
    <location>
        <begin position="146"/>
        <end position="167"/>
    </location>
</feature>
<dbReference type="InterPro" id="IPR006685">
    <property type="entry name" value="MscS_channel_2nd"/>
</dbReference>
<organism evidence="11 12">
    <name type="scientific">Larsenimonas rhizosphaerae</name>
    <dbReference type="NCBI Taxonomy" id="2944682"/>
    <lineage>
        <taxon>Bacteria</taxon>
        <taxon>Pseudomonadati</taxon>
        <taxon>Pseudomonadota</taxon>
        <taxon>Gammaproteobacteria</taxon>
        <taxon>Oceanospirillales</taxon>
        <taxon>Halomonadaceae</taxon>
        <taxon>Larsenimonas</taxon>
    </lineage>
</organism>
<feature type="transmembrane region" description="Helical" evidence="8">
    <location>
        <begin position="73"/>
        <end position="91"/>
    </location>
</feature>
<evidence type="ECO:0000256" key="2">
    <source>
        <dbReference type="ARBA" id="ARBA00008017"/>
    </source>
</evidence>
<dbReference type="AlphaFoldDB" id="A0AA41ZEB5"/>
<dbReference type="InterPro" id="IPR010920">
    <property type="entry name" value="LSM_dom_sf"/>
</dbReference>
<dbReference type="EMBL" id="JAPIVE010000001">
    <property type="protein sequence ID" value="MCX2523704.1"/>
    <property type="molecule type" value="Genomic_DNA"/>
</dbReference>
<sequence>MDGFFSIINELRGWIDKVGVPDWLVTPLIALGLTILVDLVFWLSLKPLERRLKATPNRWDDVLVAAVRAPLRAWVWLVGLTIIVMTVGLHFDQSWLTERAPMVSKLLTLVLIGWLGWRFIGRIERRMVFPPGNSKGRALEKTTTDALTKVFGAVLLTILVLCALNVLGVSISGVLAFGGFGGLVAGFAARDLLANFFGGMVVHVDRPFKVGDWIRSPDRDIEGVVEDIGWRLTRIKTFPGPLLYVPNAIFSQVVVENPSRMTNRRIWETLSIRYEDAGVVDAITHDIDEMLNNLDGIDRNDVITVKLTGFGPYSLDIMVYALTEITDWQHYHEIKQHVLLKVRDIVEEHGAALALPVSRIQMASNVAVEMPERSDSSKMAGSTPSAPSSSPRDRQRGGQGSEAPDDSTTSQQDADDA</sequence>
<accession>A0AA41ZEB5</accession>
<keyword evidence="6 8" id="KW-0472">Membrane</keyword>
<reference evidence="11" key="1">
    <citation type="submission" date="2022-11" db="EMBL/GenBank/DDBJ databases">
        <title>Larsenimonas rhizosphaerae sp. nov., isolated from a tidal mudflat.</title>
        <authorList>
            <person name="Lee S.D."/>
            <person name="Kim I.S."/>
        </authorList>
    </citation>
    <scope>NUCLEOTIDE SEQUENCE</scope>
    <source>
        <strain evidence="11">GH2-1</strain>
    </source>
</reference>
<evidence type="ECO:0000256" key="7">
    <source>
        <dbReference type="SAM" id="MobiDB-lite"/>
    </source>
</evidence>
<evidence type="ECO:0000313" key="11">
    <source>
        <dbReference type="EMBL" id="MCX2523704.1"/>
    </source>
</evidence>
<dbReference type="RefSeq" id="WP_265895798.1">
    <property type="nucleotide sequence ID" value="NZ_JAPIVE010000001.1"/>
</dbReference>
<feature type="transmembrane region" description="Helical" evidence="8">
    <location>
        <begin position="23"/>
        <end position="43"/>
    </location>
</feature>
<dbReference type="SUPFAM" id="SSF50182">
    <property type="entry name" value="Sm-like ribonucleoproteins"/>
    <property type="match status" value="1"/>
</dbReference>
<dbReference type="PANTHER" id="PTHR43634:SF2">
    <property type="entry name" value="LOW CONDUCTANCE MECHANOSENSITIVE CHANNEL YNAI"/>
    <property type="match status" value="1"/>
</dbReference>
<dbReference type="InterPro" id="IPR049278">
    <property type="entry name" value="MS_channel_C"/>
</dbReference>
<evidence type="ECO:0000259" key="10">
    <source>
        <dbReference type="Pfam" id="PF21082"/>
    </source>
</evidence>
<gene>
    <name evidence="11" type="ORF">OQ287_05585</name>
</gene>
<evidence type="ECO:0000256" key="6">
    <source>
        <dbReference type="ARBA" id="ARBA00023136"/>
    </source>
</evidence>
<dbReference type="Gene3D" id="1.10.287.1260">
    <property type="match status" value="1"/>
</dbReference>
<dbReference type="SUPFAM" id="SSF82689">
    <property type="entry name" value="Mechanosensitive channel protein MscS (YggB), C-terminal domain"/>
    <property type="match status" value="1"/>
</dbReference>
<dbReference type="Pfam" id="PF21082">
    <property type="entry name" value="MS_channel_3rd"/>
    <property type="match status" value="1"/>
</dbReference>
<feature type="compositionally biased region" description="Low complexity" evidence="7">
    <location>
        <begin position="406"/>
        <end position="417"/>
    </location>
</feature>
<dbReference type="InterPro" id="IPR045042">
    <property type="entry name" value="YnaI-like"/>
</dbReference>
<feature type="domain" description="Mechanosensitive ion channel MscS" evidence="9">
    <location>
        <begin position="191"/>
        <end position="260"/>
    </location>
</feature>
<evidence type="ECO:0000256" key="3">
    <source>
        <dbReference type="ARBA" id="ARBA00022475"/>
    </source>
</evidence>
<protein>
    <submittedName>
        <fullName evidence="11">Mechanosensitive ion channel family protein</fullName>
    </submittedName>
</protein>
<dbReference type="GO" id="GO:0008381">
    <property type="term" value="F:mechanosensitive monoatomic ion channel activity"/>
    <property type="evidence" value="ECO:0007669"/>
    <property type="project" value="UniProtKB-ARBA"/>
</dbReference>
<dbReference type="Gene3D" id="2.30.30.60">
    <property type="match status" value="1"/>
</dbReference>
<feature type="domain" description="Mechanosensitive ion channel MscS C-terminal" evidence="10">
    <location>
        <begin position="278"/>
        <end position="352"/>
    </location>
</feature>
<dbReference type="InterPro" id="IPR023408">
    <property type="entry name" value="MscS_beta-dom_sf"/>
</dbReference>
<dbReference type="Proteomes" id="UP001165678">
    <property type="component" value="Unassembled WGS sequence"/>
</dbReference>
<dbReference type="PANTHER" id="PTHR43634">
    <property type="entry name" value="OW CONDUCTANCE MECHANOSENSITIVE CHANNEL"/>
    <property type="match status" value="1"/>
</dbReference>
<dbReference type="Gene3D" id="3.30.70.100">
    <property type="match status" value="1"/>
</dbReference>
<name>A0AA41ZEB5_9GAMM</name>
<keyword evidence="12" id="KW-1185">Reference proteome</keyword>
<evidence type="ECO:0000259" key="9">
    <source>
        <dbReference type="Pfam" id="PF00924"/>
    </source>
</evidence>
<dbReference type="Pfam" id="PF00924">
    <property type="entry name" value="MS_channel_2nd"/>
    <property type="match status" value="1"/>
</dbReference>
<evidence type="ECO:0000256" key="8">
    <source>
        <dbReference type="SAM" id="Phobius"/>
    </source>
</evidence>
<feature type="transmembrane region" description="Helical" evidence="8">
    <location>
        <begin position="103"/>
        <end position="120"/>
    </location>
</feature>
<comment type="caution">
    <text evidence="11">The sequence shown here is derived from an EMBL/GenBank/DDBJ whole genome shotgun (WGS) entry which is preliminary data.</text>
</comment>
<evidence type="ECO:0000256" key="1">
    <source>
        <dbReference type="ARBA" id="ARBA00004651"/>
    </source>
</evidence>
<proteinExistence type="inferred from homology"/>
<feature type="region of interest" description="Disordered" evidence="7">
    <location>
        <begin position="368"/>
        <end position="417"/>
    </location>
</feature>
<comment type="subcellular location">
    <subcellularLocation>
        <location evidence="1">Cell membrane</location>
        <topology evidence="1">Multi-pass membrane protein</topology>
    </subcellularLocation>
</comment>
<keyword evidence="5 8" id="KW-1133">Transmembrane helix</keyword>
<comment type="similarity">
    <text evidence="2">Belongs to the MscS (TC 1.A.23) family.</text>
</comment>
<dbReference type="InterPro" id="IPR011014">
    <property type="entry name" value="MscS_channel_TM-2"/>
</dbReference>
<dbReference type="SUPFAM" id="SSF82861">
    <property type="entry name" value="Mechanosensitive channel protein MscS (YggB), transmembrane region"/>
    <property type="match status" value="1"/>
</dbReference>
<keyword evidence="3" id="KW-1003">Cell membrane</keyword>
<dbReference type="InterPro" id="IPR011066">
    <property type="entry name" value="MscS_channel_C_sf"/>
</dbReference>
<keyword evidence="4 8" id="KW-0812">Transmembrane</keyword>
<evidence type="ECO:0000256" key="5">
    <source>
        <dbReference type="ARBA" id="ARBA00022989"/>
    </source>
</evidence>
<evidence type="ECO:0000256" key="4">
    <source>
        <dbReference type="ARBA" id="ARBA00022692"/>
    </source>
</evidence>
<dbReference type="GO" id="GO:0005886">
    <property type="term" value="C:plasma membrane"/>
    <property type="evidence" value="ECO:0007669"/>
    <property type="project" value="UniProtKB-SubCell"/>
</dbReference>